<feature type="domain" description="PAC" evidence="3">
    <location>
        <begin position="526"/>
        <end position="577"/>
    </location>
</feature>
<feature type="transmembrane region" description="Helical" evidence="1">
    <location>
        <begin position="185"/>
        <end position="203"/>
    </location>
</feature>
<dbReference type="SUPFAM" id="SSF55073">
    <property type="entry name" value="Nucleotide cyclase"/>
    <property type="match status" value="1"/>
</dbReference>
<evidence type="ECO:0000313" key="7">
    <source>
        <dbReference type="Proteomes" id="UP000632138"/>
    </source>
</evidence>
<dbReference type="SMART" id="SM00267">
    <property type="entry name" value="GGDEF"/>
    <property type="match status" value="1"/>
</dbReference>
<feature type="transmembrane region" description="Helical" evidence="1">
    <location>
        <begin position="56"/>
        <end position="81"/>
    </location>
</feature>
<feature type="transmembrane region" description="Helical" evidence="1">
    <location>
        <begin position="255"/>
        <end position="274"/>
    </location>
</feature>
<dbReference type="Proteomes" id="UP000632138">
    <property type="component" value="Unassembled WGS sequence"/>
</dbReference>
<dbReference type="PANTHER" id="PTHR44757">
    <property type="entry name" value="DIGUANYLATE CYCLASE DGCP"/>
    <property type="match status" value="1"/>
</dbReference>
<evidence type="ECO:0000259" key="2">
    <source>
        <dbReference type="PROSITE" id="PS50112"/>
    </source>
</evidence>
<evidence type="ECO:0000259" key="5">
    <source>
        <dbReference type="PROSITE" id="PS50887"/>
    </source>
</evidence>
<dbReference type="Pfam" id="PF00990">
    <property type="entry name" value="GGDEF"/>
    <property type="match status" value="1"/>
</dbReference>
<dbReference type="SUPFAM" id="SSF141868">
    <property type="entry name" value="EAL domain-like"/>
    <property type="match status" value="1"/>
</dbReference>
<dbReference type="Gene3D" id="3.20.20.450">
    <property type="entry name" value="EAL domain"/>
    <property type="match status" value="1"/>
</dbReference>
<dbReference type="InterPro" id="IPR029787">
    <property type="entry name" value="Nucleotide_cyclase"/>
</dbReference>
<gene>
    <name evidence="6" type="ORF">JIG36_10920</name>
</gene>
<dbReference type="CDD" id="cd01948">
    <property type="entry name" value="EAL"/>
    <property type="match status" value="1"/>
</dbReference>
<dbReference type="Gene3D" id="3.30.70.270">
    <property type="match status" value="1"/>
</dbReference>
<feature type="transmembrane region" description="Helical" evidence="1">
    <location>
        <begin position="152"/>
        <end position="173"/>
    </location>
</feature>
<dbReference type="RefSeq" id="WP_203375987.1">
    <property type="nucleotide sequence ID" value="NZ_JAENHP010000003.1"/>
</dbReference>
<dbReference type="InterPro" id="IPR035965">
    <property type="entry name" value="PAS-like_dom_sf"/>
</dbReference>
<dbReference type="InterPro" id="IPR035919">
    <property type="entry name" value="EAL_sf"/>
</dbReference>
<keyword evidence="1" id="KW-0812">Transmembrane</keyword>
<dbReference type="NCBIfam" id="TIGR00229">
    <property type="entry name" value="sensory_box"/>
    <property type="match status" value="1"/>
</dbReference>
<name>A0ABS2A8C5_9ACTN</name>
<dbReference type="PROSITE" id="PS50883">
    <property type="entry name" value="EAL"/>
    <property type="match status" value="1"/>
</dbReference>
<dbReference type="SMART" id="SM00052">
    <property type="entry name" value="EAL"/>
    <property type="match status" value="1"/>
</dbReference>
<feature type="transmembrane region" description="Helical" evidence="1">
    <location>
        <begin position="5"/>
        <end position="24"/>
    </location>
</feature>
<feature type="domain" description="EAL" evidence="4">
    <location>
        <begin position="755"/>
        <end position="1011"/>
    </location>
</feature>
<feature type="transmembrane region" description="Helical" evidence="1">
    <location>
        <begin position="223"/>
        <end position="243"/>
    </location>
</feature>
<dbReference type="CDD" id="cd00130">
    <property type="entry name" value="PAS"/>
    <property type="match status" value="1"/>
</dbReference>
<evidence type="ECO:0000256" key="1">
    <source>
        <dbReference type="SAM" id="Phobius"/>
    </source>
</evidence>
<comment type="caution">
    <text evidence="6">The sequence shown here is derived from an EMBL/GenBank/DDBJ whole genome shotgun (WGS) entry which is preliminary data.</text>
</comment>
<dbReference type="PROSITE" id="PS50113">
    <property type="entry name" value="PAC"/>
    <property type="match status" value="1"/>
</dbReference>
<keyword evidence="7" id="KW-1185">Reference proteome</keyword>
<dbReference type="PROSITE" id="PS50887">
    <property type="entry name" value="GGDEF"/>
    <property type="match status" value="1"/>
</dbReference>
<dbReference type="SMART" id="SM00091">
    <property type="entry name" value="PAS"/>
    <property type="match status" value="1"/>
</dbReference>
<feature type="domain" description="GGDEF" evidence="5">
    <location>
        <begin position="609"/>
        <end position="746"/>
    </location>
</feature>
<dbReference type="NCBIfam" id="TIGR00254">
    <property type="entry name" value="GGDEF"/>
    <property type="match status" value="1"/>
</dbReference>
<dbReference type="PROSITE" id="PS50112">
    <property type="entry name" value="PAS"/>
    <property type="match status" value="1"/>
</dbReference>
<feature type="transmembrane region" description="Helical" evidence="1">
    <location>
        <begin position="30"/>
        <end position="49"/>
    </location>
</feature>
<dbReference type="InterPro" id="IPR001633">
    <property type="entry name" value="EAL_dom"/>
</dbReference>
<dbReference type="Gene3D" id="3.30.450.20">
    <property type="entry name" value="PAS domain"/>
    <property type="match status" value="1"/>
</dbReference>
<feature type="transmembrane region" description="Helical" evidence="1">
    <location>
        <begin position="122"/>
        <end position="140"/>
    </location>
</feature>
<proteinExistence type="predicted"/>
<dbReference type="InterPro" id="IPR000700">
    <property type="entry name" value="PAS-assoc_C"/>
</dbReference>
<dbReference type="InterPro" id="IPR052155">
    <property type="entry name" value="Biofilm_reg_signaling"/>
</dbReference>
<dbReference type="PANTHER" id="PTHR44757:SF2">
    <property type="entry name" value="BIOFILM ARCHITECTURE MAINTENANCE PROTEIN MBAA"/>
    <property type="match status" value="1"/>
</dbReference>
<protein>
    <submittedName>
        <fullName evidence="6">EAL domain-containing protein</fullName>
    </submittedName>
</protein>
<organism evidence="6 7">
    <name type="scientific">Paractinoplanes ovalisporus</name>
    <dbReference type="NCBI Taxonomy" id="2810368"/>
    <lineage>
        <taxon>Bacteria</taxon>
        <taxon>Bacillati</taxon>
        <taxon>Actinomycetota</taxon>
        <taxon>Actinomycetes</taxon>
        <taxon>Micromonosporales</taxon>
        <taxon>Micromonosporaceae</taxon>
        <taxon>Paractinoplanes</taxon>
    </lineage>
</organism>
<feature type="transmembrane region" description="Helical" evidence="1">
    <location>
        <begin position="93"/>
        <end position="110"/>
    </location>
</feature>
<reference evidence="6 7" key="1">
    <citation type="submission" date="2021-01" db="EMBL/GenBank/DDBJ databases">
        <title>Actinoplanes sp. nov. LDG1-06 isolated from lichen.</title>
        <authorList>
            <person name="Saeng-In P."/>
            <person name="Phongsopitanun W."/>
            <person name="Kanchanasin P."/>
            <person name="Yuki M."/>
            <person name="Kudo T."/>
            <person name="Ohkuma M."/>
            <person name="Tanasupawat S."/>
        </authorList>
    </citation>
    <scope>NUCLEOTIDE SEQUENCE [LARGE SCALE GENOMIC DNA]</scope>
    <source>
        <strain evidence="6 7">LDG1-06</strain>
    </source>
</reference>
<dbReference type="EMBL" id="JAENHP010000003">
    <property type="protein sequence ID" value="MBM2616067.1"/>
    <property type="molecule type" value="Genomic_DNA"/>
</dbReference>
<dbReference type="InterPro" id="IPR013767">
    <property type="entry name" value="PAS_fold"/>
</dbReference>
<evidence type="ECO:0000313" key="6">
    <source>
        <dbReference type="EMBL" id="MBM2616067.1"/>
    </source>
</evidence>
<dbReference type="Pfam" id="PF00563">
    <property type="entry name" value="EAL"/>
    <property type="match status" value="1"/>
</dbReference>
<dbReference type="InterPro" id="IPR043128">
    <property type="entry name" value="Rev_trsase/Diguanyl_cyclase"/>
</dbReference>
<dbReference type="CDD" id="cd01949">
    <property type="entry name" value="GGDEF"/>
    <property type="match status" value="1"/>
</dbReference>
<keyword evidence="1" id="KW-1133">Transmembrane helix</keyword>
<accession>A0ABS2A8C5</accession>
<dbReference type="InterPro" id="IPR000160">
    <property type="entry name" value="GGDEF_dom"/>
</dbReference>
<dbReference type="Pfam" id="PF00989">
    <property type="entry name" value="PAS"/>
    <property type="match status" value="1"/>
</dbReference>
<dbReference type="InterPro" id="IPR000014">
    <property type="entry name" value="PAS"/>
</dbReference>
<evidence type="ECO:0000259" key="4">
    <source>
        <dbReference type="PROSITE" id="PS50883"/>
    </source>
</evidence>
<sequence>MTTRAVRAAFGAWIVVLTAIYYAFPDAHLVTWALLGYSSAAMVLVGVRLNRPSRRLPWYLISAALIFFTTGDSLYNFILFLGQEPTFPGPTDLLYLAVYVLLTGGFLLFVRTRGGASNRAALLDALVPTVGLGLLSWVYWIAPFTRSHELSFLEKLVSIGYPFGDVLTLALTLRMLTSPGRKPRALMAIVVAMTGLLISDIFYGQSQLNSAWSLGGPVDLGWIIFYAVMGWTALMPSMTLLTEKLPQAAATDLRTGRLALMATAALIAPAVLYVEWINGREVEAIRGGVVDAPVIAGAAALMFLLVLGRVNGLAVAQRRARARERALHQAGAAVFAATTEAEAAQAVREAVETLMPPGKPFRMTVTTRPGLVHEPGLRLLTAAELPEGAPAGEFEHFLYVTMPLPGHGRVGAGLLAGDAAVLREMRPTLEALLGQLEVVLQRIGLTGEVNRRNSEAYFRTLIQNASDVILIVDGDDAITYASPSADTVLGHPDLTGTPLSALIAISHHTALLETLTAVRTGRDQAEATDLAVLCGDGRLLQIECTGRDLRDDPTVRGLVLTMRDVTERRRLEDDLSHLAFHDGLTGLANRVLFRNRLEQAFSVAERDDATIAVLFVDLDDFKEVNDTLGHAVGDQLLVSVGERISEIIGLADTAARMGGDEFAILIEQSNDAARAEELAERIVKALAVPVEVSDGLGGSQIVSGAASIGVATNRDAGSATEMLRHADLALYQAKGDAKGTWQRYQSDLHTAMVQRLETRAALHEAIDGEQFAVMYQPIVDLGTAETVGVEALVRWQHPARGLLGPYHFIEVAEESGAIVEIGRWVLRAALTEFARLRDQEPQSTLRYVSVNVSARQFRTPGFVDQVRQALADSGARPEWLLLEITESLLLRDAEQVWSDLGELRALGVRIAIDDFGTGYSSLSYLRQMPVDVLKVDKSFIDDILGSEQQRALVDAIVTLARNLDLAVVAEGIEDEGQRAELAGMGCPYGQGYLFSKPVWPHEIVARPRADVSLPDLSAA</sequence>
<keyword evidence="1" id="KW-0472">Membrane</keyword>
<dbReference type="SUPFAM" id="SSF55785">
    <property type="entry name" value="PYP-like sensor domain (PAS domain)"/>
    <property type="match status" value="1"/>
</dbReference>
<evidence type="ECO:0000259" key="3">
    <source>
        <dbReference type="PROSITE" id="PS50113"/>
    </source>
</evidence>
<feature type="domain" description="PAS" evidence="2">
    <location>
        <begin position="454"/>
        <end position="490"/>
    </location>
</feature>